<evidence type="ECO:0000313" key="1">
    <source>
        <dbReference type="EMBL" id="KAA6300973.1"/>
    </source>
</evidence>
<organism evidence="1 2">
    <name type="scientific">Candidatus Ordinivivax streblomastigis</name>
    <dbReference type="NCBI Taxonomy" id="2540710"/>
    <lineage>
        <taxon>Bacteria</taxon>
        <taxon>Pseudomonadati</taxon>
        <taxon>Bacteroidota</taxon>
        <taxon>Bacteroidia</taxon>
        <taxon>Bacteroidales</taxon>
        <taxon>Candidatus Ordinivivax</taxon>
    </lineage>
</organism>
<comment type="caution">
    <text evidence="1">The sequence shown here is derived from an EMBL/GenBank/DDBJ whole genome shotgun (WGS) entry which is preliminary data.</text>
</comment>
<dbReference type="AlphaFoldDB" id="A0A5M8NW97"/>
<accession>A0A5M8NW97</accession>
<evidence type="ECO:0000313" key="2">
    <source>
        <dbReference type="Proteomes" id="UP000324575"/>
    </source>
</evidence>
<proteinExistence type="predicted"/>
<gene>
    <name evidence="1" type="ORF">EZS26_002865</name>
</gene>
<reference evidence="1 2" key="1">
    <citation type="submission" date="2019-03" db="EMBL/GenBank/DDBJ databases">
        <title>Single cell metagenomics reveals metabolic interactions within the superorganism composed of flagellate Streblomastix strix and complex community of Bacteroidetes bacteria on its surface.</title>
        <authorList>
            <person name="Treitli S.C."/>
            <person name="Kolisko M."/>
            <person name="Husnik F."/>
            <person name="Keeling P."/>
            <person name="Hampl V."/>
        </authorList>
    </citation>
    <scope>NUCLEOTIDE SEQUENCE [LARGE SCALE GENOMIC DNA]</scope>
    <source>
        <strain evidence="1">St1</strain>
    </source>
</reference>
<dbReference type="Proteomes" id="UP000324575">
    <property type="component" value="Unassembled WGS sequence"/>
</dbReference>
<dbReference type="EMBL" id="SNRX01000035">
    <property type="protein sequence ID" value="KAA6300973.1"/>
    <property type="molecule type" value="Genomic_DNA"/>
</dbReference>
<protein>
    <submittedName>
        <fullName evidence="1">Uncharacterized protein</fullName>
    </submittedName>
</protein>
<sequence>MKGVDIINKILNELEIKAPTLANNIGFDYQRIFDIQSGKTKKISGEVANAIISVYPKFNITWILTGEGEMLNWSYGVELPAIDSSIIIPVEVWNLIKEQNQTMRKQANSLEKKDKQIDRMIALLESQVVEVKKRLP</sequence>
<name>A0A5M8NW97_9BACT</name>